<dbReference type="NCBIfam" id="TIGR02577">
    <property type="entry name" value="cas_TM1794_Cmr2"/>
    <property type="match status" value="1"/>
</dbReference>
<dbReference type="InterPro" id="IPR024615">
    <property type="entry name" value="CRISPR-assoc_Cmr2_N"/>
</dbReference>
<evidence type="ECO:0000256" key="1">
    <source>
        <dbReference type="ARBA" id="ARBA00022741"/>
    </source>
</evidence>
<sequence length="599" mass="67430">MNSYVLTFTIGPVQGFIASARRSRDLWAGSWLLSELAKAVAKNLHDKGAELIFPYVENPDDLQPESEFSVGNKIQVVVQAENAAQLTEIANQAKAATNAHFIQIADKVWDNLSHYHNDLRQEIWEKQKNDYVEVQYAWARISNDNGDNKAYLNASQKAAQLLAARKATRDFTQQTGDFLPKSSLDGARETVLLEEKNISKTLRNKLGLSQSEQLDCVGVVKRLCGTPEQFTPITRVAADDWLNEIKVHENFALVKKAYKSLVESELATRVLGNKGIYDDFPYDAQFCYSSRLNAALVKADEKTYRLLIDLQAALKPIWREFGEPCPYFAMLLADGDRMGELLDKAETQENHQDISQNLSVFAQFVPKIMRENRAQYIYAGGDDVLGLASLNNAVKSAKMLKDQFSDSLKTISAQLGAETPTLSVGLAICHIQNPLGNIRSLAKRAEKIAKGDNAPQPRNALGITLAVRSGSISDMRWRWDDKKAQRYFKYWIKCYKSHKLSSRVAYDCRDIFMRTDFPPNEMNEKEQADLLGKIRFAEMKRMLDKAQTSLGKPLDKITKAILMCRFDALNGDLNALATELIIARWLAAKTQRDLGRENG</sequence>
<dbReference type="GO" id="GO:0000166">
    <property type="term" value="F:nucleotide binding"/>
    <property type="evidence" value="ECO:0007669"/>
    <property type="project" value="UniProtKB-KW"/>
</dbReference>
<dbReference type="Pfam" id="PF22335">
    <property type="entry name" value="Cas10-Cmr2_palm2"/>
    <property type="match status" value="1"/>
</dbReference>
<dbReference type="OrthoDB" id="9758700at2"/>
<feature type="domain" description="GGDEF" evidence="3">
    <location>
        <begin position="326"/>
        <end position="466"/>
    </location>
</feature>
<dbReference type="InterPro" id="IPR013407">
    <property type="entry name" value="CRISPR-assoc_prot_Cmr2"/>
</dbReference>
<dbReference type="Gene3D" id="3.30.70.2220">
    <property type="entry name" value="CRISPR-Cas system, Cmr2 subunit, D1 domain, cysteine cluster"/>
    <property type="match status" value="1"/>
</dbReference>
<keyword evidence="5" id="KW-1185">Reference proteome</keyword>
<reference evidence="4 5" key="1">
    <citation type="submission" date="2017-09" db="EMBL/GenBank/DDBJ databases">
        <authorList>
            <person name="Ehlers B."/>
            <person name="Leendertz F.H."/>
        </authorList>
    </citation>
    <scope>NUCLEOTIDE SEQUENCE [LARGE SCALE GENOMIC DNA]</scope>
    <source>
        <strain evidence="4 5">DSM 16848</strain>
    </source>
</reference>
<gene>
    <name evidence="4" type="ORF">SAMN02746062_01436</name>
</gene>
<dbReference type="RefSeq" id="WP_097114467.1">
    <property type="nucleotide sequence ID" value="NZ_CP083931.1"/>
</dbReference>
<dbReference type="Proteomes" id="UP000219669">
    <property type="component" value="Unassembled WGS sequence"/>
</dbReference>
<evidence type="ECO:0000313" key="5">
    <source>
        <dbReference type="Proteomes" id="UP000219669"/>
    </source>
</evidence>
<evidence type="ECO:0000313" key="4">
    <source>
        <dbReference type="EMBL" id="SOD68888.1"/>
    </source>
</evidence>
<dbReference type="AlphaFoldDB" id="A0A286EDA8"/>
<accession>A0A286EDA8</accession>
<keyword evidence="1" id="KW-0547">Nucleotide-binding</keyword>
<dbReference type="InterPro" id="IPR000160">
    <property type="entry name" value="GGDEF_dom"/>
</dbReference>
<dbReference type="EMBL" id="OCNF01000011">
    <property type="protein sequence ID" value="SOD68888.1"/>
    <property type="molecule type" value="Genomic_DNA"/>
</dbReference>
<keyword evidence="2" id="KW-0051">Antiviral defense</keyword>
<organism evidence="4 5">
    <name type="scientific">Alysiella filiformis DSM 16848</name>
    <dbReference type="NCBI Taxonomy" id="1120981"/>
    <lineage>
        <taxon>Bacteria</taxon>
        <taxon>Pseudomonadati</taxon>
        <taxon>Pseudomonadota</taxon>
        <taxon>Betaproteobacteria</taxon>
        <taxon>Neisseriales</taxon>
        <taxon>Neisseriaceae</taxon>
        <taxon>Alysiella</taxon>
    </lineage>
</organism>
<name>A0A286EDA8_9NEIS</name>
<dbReference type="InterPro" id="IPR038242">
    <property type="entry name" value="Cmr2_N"/>
</dbReference>
<dbReference type="InterPro" id="IPR043128">
    <property type="entry name" value="Rev_trsase/Diguanyl_cyclase"/>
</dbReference>
<dbReference type="GO" id="GO:0051607">
    <property type="term" value="P:defense response to virus"/>
    <property type="evidence" value="ECO:0007669"/>
    <property type="project" value="UniProtKB-KW"/>
</dbReference>
<dbReference type="InterPro" id="IPR054767">
    <property type="entry name" value="Cas10-Cmr2_palm2"/>
</dbReference>
<dbReference type="Pfam" id="PF12469">
    <property type="entry name" value="Cmr2_N"/>
    <property type="match status" value="1"/>
</dbReference>
<dbReference type="Gene3D" id="3.30.70.270">
    <property type="match status" value="1"/>
</dbReference>
<protein>
    <submittedName>
        <fullName evidence="4">CRISPR-associated protein Cmr2</fullName>
    </submittedName>
</protein>
<evidence type="ECO:0000256" key="2">
    <source>
        <dbReference type="ARBA" id="ARBA00023118"/>
    </source>
</evidence>
<dbReference type="PROSITE" id="PS50887">
    <property type="entry name" value="GGDEF"/>
    <property type="match status" value="1"/>
</dbReference>
<evidence type="ECO:0000259" key="3">
    <source>
        <dbReference type="PROSITE" id="PS50887"/>
    </source>
</evidence>
<proteinExistence type="predicted"/>